<organism evidence="3 4">
    <name type="scientific">Rhodococcus rhodochrous</name>
    <dbReference type="NCBI Taxonomy" id="1829"/>
    <lineage>
        <taxon>Bacteria</taxon>
        <taxon>Bacillati</taxon>
        <taxon>Actinomycetota</taxon>
        <taxon>Actinomycetes</taxon>
        <taxon>Mycobacteriales</taxon>
        <taxon>Nocardiaceae</taxon>
        <taxon>Rhodococcus</taxon>
    </lineage>
</organism>
<feature type="domain" description="AB hydrolase-1" evidence="2">
    <location>
        <begin position="19"/>
        <end position="246"/>
    </location>
</feature>
<sequence>MHVDVCGLDIAFERTGTGPAVVLAHGFVGDARSTWGHQIEALSSEYTVIAWDAPGAGGSSEPPAGFDMNAYADCLAELLRALRIERAHLVGLSFGAALALAVFHRHRRLISSLTLVSGYAGWLGSLGVEDSEQRLTRSLEASRLHPDEFVATMAPSMFSDSADSRLVAPFLDSVRAFHPDGFRAMARASYADQRHVLAEIDVPTLLLYSSHDVRAPVSLGEDIHRAVPGSELVVLTGPGHVSTVEAPNDVTRELRRFLRSVESSLA</sequence>
<evidence type="ECO:0000313" key="4">
    <source>
        <dbReference type="Proteomes" id="UP001198630"/>
    </source>
</evidence>
<dbReference type="InterPro" id="IPR029058">
    <property type="entry name" value="AB_hydrolase_fold"/>
</dbReference>
<dbReference type="InterPro" id="IPR050266">
    <property type="entry name" value="AB_hydrolase_sf"/>
</dbReference>
<evidence type="ECO:0000259" key="2">
    <source>
        <dbReference type="Pfam" id="PF00561"/>
    </source>
</evidence>
<dbReference type="EMBL" id="JAJNCO010000011">
    <property type="protein sequence ID" value="MCD2113362.1"/>
    <property type="molecule type" value="Genomic_DNA"/>
</dbReference>
<comment type="caution">
    <text evidence="3">The sequence shown here is derived from an EMBL/GenBank/DDBJ whole genome shotgun (WGS) entry which is preliminary data.</text>
</comment>
<dbReference type="GO" id="GO:0016787">
    <property type="term" value="F:hydrolase activity"/>
    <property type="evidence" value="ECO:0007669"/>
    <property type="project" value="UniProtKB-KW"/>
</dbReference>
<dbReference type="GO" id="GO:0016020">
    <property type="term" value="C:membrane"/>
    <property type="evidence" value="ECO:0007669"/>
    <property type="project" value="TreeGrafter"/>
</dbReference>
<proteinExistence type="predicted"/>
<dbReference type="RefSeq" id="WP_159418223.1">
    <property type="nucleotide sequence ID" value="NZ_CP027557.1"/>
</dbReference>
<name>A0AAW4XJX3_RHORH</name>
<dbReference type="PRINTS" id="PR00111">
    <property type="entry name" value="ABHYDROLASE"/>
</dbReference>
<dbReference type="SUPFAM" id="SSF53474">
    <property type="entry name" value="alpha/beta-Hydrolases"/>
    <property type="match status" value="1"/>
</dbReference>
<keyword evidence="1 3" id="KW-0378">Hydrolase</keyword>
<accession>A0AAW4XJX3</accession>
<dbReference type="Proteomes" id="UP001198630">
    <property type="component" value="Unassembled WGS sequence"/>
</dbReference>
<dbReference type="PANTHER" id="PTHR43798:SF31">
    <property type="entry name" value="AB HYDROLASE SUPERFAMILY PROTEIN YCLE"/>
    <property type="match status" value="1"/>
</dbReference>
<evidence type="ECO:0000256" key="1">
    <source>
        <dbReference type="ARBA" id="ARBA00022801"/>
    </source>
</evidence>
<dbReference type="InterPro" id="IPR000073">
    <property type="entry name" value="AB_hydrolase_1"/>
</dbReference>
<reference evidence="3" key="1">
    <citation type="submission" date="2021-11" db="EMBL/GenBank/DDBJ databases">
        <title>Development of a sustainable strategy for remediation of hydrocarbon-contaminated territories based on the waste exchange concept.</title>
        <authorList>
            <person name="Elkin A."/>
        </authorList>
    </citation>
    <scope>NUCLEOTIDE SEQUENCE</scope>
    <source>
        <strain evidence="3">IEGM 757</strain>
    </source>
</reference>
<gene>
    <name evidence="3" type="ORF">LQ384_19820</name>
</gene>
<dbReference type="Gene3D" id="3.40.50.1820">
    <property type="entry name" value="alpha/beta hydrolase"/>
    <property type="match status" value="1"/>
</dbReference>
<protein>
    <submittedName>
        <fullName evidence="3">Alpha/beta fold hydrolase</fullName>
    </submittedName>
</protein>
<evidence type="ECO:0000313" key="3">
    <source>
        <dbReference type="EMBL" id="MCD2113362.1"/>
    </source>
</evidence>
<dbReference type="PANTHER" id="PTHR43798">
    <property type="entry name" value="MONOACYLGLYCEROL LIPASE"/>
    <property type="match status" value="1"/>
</dbReference>
<dbReference type="Pfam" id="PF00561">
    <property type="entry name" value="Abhydrolase_1"/>
    <property type="match status" value="1"/>
</dbReference>
<dbReference type="AlphaFoldDB" id="A0AAW4XJX3"/>